<protein>
    <submittedName>
        <fullName evidence="1">Uncharacterized protein</fullName>
    </submittedName>
</protein>
<sequence length="36" mass="4205">MQIEDAPLLLEMGCLNNFPFLAFRKSLQNNFTFDII</sequence>
<dbReference type="EMBL" id="CP022601">
    <property type="protein sequence ID" value="AXJ12266.1"/>
    <property type="molecule type" value="Genomic_DNA"/>
</dbReference>
<dbReference type="AlphaFoldDB" id="A0A345VHR4"/>
<dbReference type="Proteomes" id="UP000255411">
    <property type="component" value="Chromosome"/>
</dbReference>
<evidence type="ECO:0000313" key="1">
    <source>
        <dbReference type="EMBL" id="AXJ12266.1"/>
    </source>
</evidence>
<gene>
    <name evidence="1" type="ORF">Sp14A_03320</name>
</gene>
<accession>A0A345VHR4</accession>
<organism evidence="1 2">
    <name type="scientific">Streptococcus pluranimalium</name>
    <dbReference type="NCBI Taxonomy" id="82348"/>
    <lineage>
        <taxon>Bacteria</taxon>
        <taxon>Bacillati</taxon>
        <taxon>Bacillota</taxon>
        <taxon>Bacilli</taxon>
        <taxon>Lactobacillales</taxon>
        <taxon>Streptococcaceae</taxon>
        <taxon>Streptococcus</taxon>
    </lineage>
</organism>
<reference evidence="1 2" key="1">
    <citation type="submission" date="2017-07" db="EMBL/GenBank/DDBJ databases">
        <title>Streptococcus pluranimalium as cause of bovine abortion.</title>
        <authorList>
            <person name="Rodriguez Campos S."/>
            <person name="Gobeli Brawand S."/>
            <person name="Brodard I."/>
            <person name="Rychener L."/>
            <person name="Perreten V."/>
        </authorList>
    </citation>
    <scope>NUCLEOTIDE SEQUENCE [LARGE SCALE GENOMIC DNA]</scope>
    <source>
        <strain evidence="1 2">14A0014</strain>
    </source>
</reference>
<evidence type="ECO:0000313" key="2">
    <source>
        <dbReference type="Proteomes" id="UP000255411"/>
    </source>
</evidence>
<proteinExistence type="predicted"/>
<name>A0A345VHR4_9STRE</name>